<dbReference type="EMBL" id="MU004181">
    <property type="protein sequence ID" value="KAF2503343.1"/>
    <property type="molecule type" value="Genomic_DNA"/>
</dbReference>
<evidence type="ECO:0000313" key="3">
    <source>
        <dbReference type="Proteomes" id="UP000799750"/>
    </source>
</evidence>
<dbReference type="Proteomes" id="UP000799750">
    <property type="component" value="Unassembled WGS sequence"/>
</dbReference>
<evidence type="ECO:0000313" key="2">
    <source>
        <dbReference type="EMBL" id="KAF2503343.1"/>
    </source>
</evidence>
<proteinExistence type="predicted"/>
<protein>
    <submittedName>
        <fullName evidence="2">Uncharacterized protein</fullName>
    </submittedName>
</protein>
<name>A0A6A6RJ14_9PEZI</name>
<feature type="region of interest" description="Disordered" evidence="1">
    <location>
        <begin position="140"/>
        <end position="175"/>
    </location>
</feature>
<sequence>MPCIHVTRSYCSPRPSFSFQHVQHSCERCSSVERYRRHCDELEERVDEQRAMIRDLKKEKTDISLKYEIVRSKNVDLTDKIEALENGNEKSMRENEKLKDRIEALQDRNEKYVREIVVLKDKNEKSIRDKETAEERVKRVEKINRDIGNGKLPKGNGKSDRDSRWSSRPKDWYSE</sequence>
<organism evidence="2 3">
    <name type="scientific">Lophium mytilinum</name>
    <dbReference type="NCBI Taxonomy" id="390894"/>
    <lineage>
        <taxon>Eukaryota</taxon>
        <taxon>Fungi</taxon>
        <taxon>Dikarya</taxon>
        <taxon>Ascomycota</taxon>
        <taxon>Pezizomycotina</taxon>
        <taxon>Dothideomycetes</taxon>
        <taxon>Pleosporomycetidae</taxon>
        <taxon>Mytilinidiales</taxon>
        <taxon>Mytilinidiaceae</taxon>
        <taxon>Lophium</taxon>
    </lineage>
</organism>
<evidence type="ECO:0000256" key="1">
    <source>
        <dbReference type="SAM" id="MobiDB-lite"/>
    </source>
</evidence>
<dbReference type="AlphaFoldDB" id="A0A6A6RJ14"/>
<reference evidence="2" key="1">
    <citation type="journal article" date="2020" name="Stud. Mycol.">
        <title>101 Dothideomycetes genomes: a test case for predicting lifestyles and emergence of pathogens.</title>
        <authorList>
            <person name="Haridas S."/>
            <person name="Albert R."/>
            <person name="Binder M."/>
            <person name="Bloem J."/>
            <person name="Labutti K."/>
            <person name="Salamov A."/>
            <person name="Andreopoulos B."/>
            <person name="Baker S."/>
            <person name="Barry K."/>
            <person name="Bills G."/>
            <person name="Bluhm B."/>
            <person name="Cannon C."/>
            <person name="Castanera R."/>
            <person name="Culley D."/>
            <person name="Daum C."/>
            <person name="Ezra D."/>
            <person name="Gonzalez J."/>
            <person name="Henrissat B."/>
            <person name="Kuo A."/>
            <person name="Liang C."/>
            <person name="Lipzen A."/>
            <person name="Lutzoni F."/>
            <person name="Magnuson J."/>
            <person name="Mondo S."/>
            <person name="Nolan M."/>
            <person name="Ohm R."/>
            <person name="Pangilinan J."/>
            <person name="Park H.-J."/>
            <person name="Ramirez L."/>
            <person name="Alfaro M."/>
            <person name="Sun H."/>
            <person name="Tritt A."/>
            <person name="Yoshinaga Y."/>
            <person name="Zwiers L.-H."/>
            <person name="Turgeon B."/>
            <person name="Goodwin S."/>
            <person name="Spatafora J."/>
            <person name="Crous P."/>
            <person name="Grigoriev I."/>
        </authorList>
    </citation>
    <scope>NUCLEOTIDE SEQUENCE</scope>
    <source>
        <strain evidence="2">CBS 269.34</strain>
    </source>
</reference>
<accession>A0A6A6RJ14</accession>
<feature type="compositionally biased region" description="Basic and acidic residues" evidence="1">
    <location>
        <begin position="157"/>
        <end position="175"/>
    </location>
</feature>
<keyword evidence="3" id="KW-1185">Reference proteome</keyword>
<gene>
    <name evidence="2" type="ORF">BU16DRAFT_37717</name>
</gene>